<dbReference type="EMBL" id="CAJFCI010000080">
    <property type="protein sequence ID" value="CAD5110029.1"/>
    <property type="molecule type" value="Genomic_DNA"/>
</dbReference>
<proteinExistence type="predicted"/>
<feature type="transmembrane region" description="Helical" evidence="1">
    <location>
        <begin position="6"/>
        <end position="35"/>
    </location>
</feature>
<organism evidence="2 3">
    <name type="scientific">Zestomonas carbonaria</name>
    <dbReference type="NCBI Taxonomy" id="2762745"/>
    <lineage>
        <taxon>Bacteria</taxon>
        <taxon>Pseudomonadati</taxon>
        <taxon>Pseudomonadota</taxon>
        <taxon>Gammaproteobacteria</taxon>
        <taxon>Pseudomonadales</taxon>
        <taxon>Pseudomonadaceae</taxon>
        <taxon>Zestomonas</taxon>
    </lineage>
</organism>
<accession>A0A7U7ES02</accession>
<gene>
    <name evidence="2" type="ORF">PSEWESI4_04345</name>
</gene>
<evidence type="ECO:0000313" key="2">
    <source>
        <dbReference type="EMBL" id="CAD5110029.1"/>
    </source>
</evidence>
<name>A0A7U7ES02_9GAMM</name>
<dbReference type="RefSeq" id="WP_187673325.1">
    <property type="nucleotide sequence ID" value="NZ_CAJFCI010000080.1"/>
</dbReference>
<evidence type="ECO:0000313" key="3">
    <source>
        <dbReference type="Proteomes" id="UP000583387"/>
    </source>
</evidence>
<keyword evidence="1" id="KW-0472">Membrane</keyword>
<sequence length="69" mass="7856">MNIVEGLWFALSLALVWTLLLLPYSAVPLAALLGLGWWFRRHRWAKVLLAATLAWLALMAWGWFALSSM</sequence>
<keyword evidence="1" id="KW-1133">Transmembrane helix</keyword>
<evidence type="ECO:0000256" key="1">
    <source>
        <dbReference type="SAM" id="Phobius"/>
    </source>
</evidence>
<comment type="caution">
    <text evidence="2">The sequence shown here is derived from an EMBL/GenBank/DDBJ whole genome shotgun (WGS) entry which is preliminary data.</text>
</comment>
<keyword evidence="3" id="KW-1185">Reference proteome</keyword>
<feature type="transmembrane region" description="Helical" evidence="1">
    <location>
        <begin position="47"/>
        <end position="66"/>
    </location>
</feature>
<dbReference type="AlphaFoldDB" id="A0A7U7ES02"/>
<keyword evidence="1" id="KW-0812">Transmembrane</keyword>
<dbReference type="Proteomes" id="UP000583387">
    <property type="component" value="Unassembled WGS sequence"/>
</dbReference>
<reference evidence="2 3" key="1">
    <citation type="submission" date="2020-08" db="EMBL/GenBank/DDBJ databases">
        <authorList>
            <person name="Criscuolo A."/>
        </authorList>
    </citation>
    <scope>NUCLEOTIDE SEQUENCE [LARGE SCALE GENOMIC DNA]</scope>
    <source>
        <strain evidence="2">CIP111764</strain>
    </source>
</reference>
<protein>
    <submittedName>
        <fullName evidence="2">Uncharacterized protein</fullName>
    </submittedName>
</protein>